<dbReference type="EMBL" id="MU129899">
    <property type="protein sequence ID" value="KAF9502598.1"/>
    <property type="molecule type" value="Genomic_DNA"/>
</dbReference>
<organism evidence="1 2">
    <name type="scientific">Hydnum rufescens UP504</name>
    <dbReference type="NCBI Taxonomy" id="1448309"/>
    <lineage>
        <taxon>Eukaryota</taxon>
        <taxon>Fungi</taxon>
        <taxon>Dikarya</taxon>
        <taxon>Basidiomycota</taxon>
        <taxon>Agaricomycotina</taxon>
        <taxon>Agaricomycetes</taxon>
        <taxon>Cantharellales</taxon>
        <taxon>Hydnaceae</taxon>
        <taxon>Hydnum</taxon>
    </lineage>
</organism>
<sequence>MPQERPVLGVQSTPLNPSSDTFIDAYVPHLGRSQNTMPRIDTGSCNSSVPYDPDWYYTRLGPVRPRSVLHAAWPSWPHMTPIGITWGMVPYDPDWYYMGLGPVQPGLIIGINMCKLSHLSAETVLTLSHLFAETVLGASHLLVETVFSASHLFAETVFSASPLFAETY</sequence>
<name>A0A9P6DKY0_9AGAM</name>
<accession>A0A9P6DKY0</accession>
<proteinExistence type="predicted"/>
<evidence type="ECO:0000313" key="2">
    <source>
        <dbReference type="Proteomes" id="UP000886523"/>
    </source>
</evidence>
<keyword evidence="2" id="KW-1185">Reference proteome</keyword>
<protein>
    <submittedName>
        <fullName evidence="1">Uncharacterized protein</fullName>
    </submittedName>
</protein>
<dbReference type="AlphaFoldDB" id="A0A9P6DKY0"/>
<gene>
    <name evidence="1" type="ORF">BS47DRAFT_1370156</name>
</gene>
<reference evidence="1" key="1">
    <citation type="journal article" date="2020" name="Nat. Commun.">
        <title>Large-scale genome sequencing of mycorrhizal fungi provides insights into the early evolution of symbiotic traits.</title>
        <authorList>
            <person name="Miyauchi S."/>
            <person name="Kiss E."/>
            <person name="Kuo A."/>
            <person name="Drula E."/>
            <person name="Kohler A."/>
            <person name="Sanchez-Garcia M."/>
            <person name="Morin E."/>
            <person name="Andreopoulos B."/>
            <person name="Barry K.W."/>
            <person name="Bonito G."/>
            <person name="Buee M."/>
            <person name="Carver A."/>
            <person name="Chen C."/>
            <person name="Cichocki N."/>
            <person name="Clum A."/>
            <person name="Culley D."/>
            <person name="Crous P.W."/>
            <person name="Fauchery L."/>
            <person name="Girlanda M."/>
            <person name="Hayes R.D."/>
            <person name="Keri Z."/>
            <person name="LaButti K."/>
            <person name="Lipzen A."/>
            <person name="Lombard V."/>
            <person name="Magnuson J."/>
            <person name="Maillard F."/>
            <person name="Murat C."/>
            <person name="Nolan M."/>
            <person name="Ohm R.A."/>
            <person name="Pangilinan J."/>
            <person name="Pereira M.F."/>
            <person name="Perotto S."/>
            <person name="Peter M."/>
            <person name="Pfister S."/>
            <person name="Riley R."/>
            <person name="Sitrit Y."/>
            <person name="Stielow J.B."/>
            <person name="Szollosi G."/>
            <person name="Zifcakova L."/>
            <person name="Stursova M."/>
            <person name="Spatafora J.W."/>
            <person name="Tedersoo L."/>
            <person name="Vaario L.M."/>
            <person name="Yamada A."/>
            <person name="Yan M."/>
            <person name="Wang P."/>
            <person name="Xu J."/>
            <person name="Bruns T."/>
            <person name="Baldrian P."/>
            <person name="Vilgalys R."/>
            <person name="Dunand C."/>
            <person name="Henrissat B."/>
            <person name="Grigoriev I.V."/>
            <person name="Hibbett D."/>
            <person name="Nagy L.G."/>
            <person name="Martin F.M."/>
        </authorList>
    </citation>
    <scope>NUCLEOTIDE SEQUENCE</scope>
    <source>
        <strain evidence="1">UP504</strain>
    </source>
</reference>
<evidence type="ECO:0000313" key="1">
    <source>
        <dbReference type="EMBL" id="KAF9502598.1"/>
    </source>
</evidence>
<comment type="caution">
    <text evidence="1">The sequence shown here is derived from an EMBL/GenBank/DDBJ whole genome shotgun (WGS) entry which is preliminary data.</text>
</comment>
<feature type="non-terminal residue" evidence="1">
    <location>
        <position position="168"/>
    </location>
</feature>
<dbReference type="Proteomes" id="UP000886523">
    <property type="component" value="Unassembled WGS sequence"/>
</dbReference>